<comment type="caution">
    <text evidence="2">The sequence shown here is derived from an EMBL/GenBank/DDBJ whole genome shotgun (WGS) entry which is preliminary data.</text>
</comment>
<dbReference type="AlphaFoldDB" id="A0A8H3EBI2"/>
<reference evidence="2" key="1">
    <citation type="submission" date="2021-03" db="EMBL/GenBank/DDBJ databases">
        <authorList>
            <person name="Tagirdzhanova G."/>
        </authorList>
    </citation>
    <scope>NUCLEOTIDE SEQUENCE</scope>
</reference>
<evidence type="ECO:0000313" key="3">
    <source>
        <dbReference type="Proteomes" id="UP000664521"/>
    </source>
</evidence>
<keyword evidence="1" id="KW-0732">Signal</keyword>
<gene>
    <name evidence="2" type="ORF">HETSPECPRED_003308</name>
</gene>
<proteinExistence type="predicted"/>
<dbReference type="Proteomes" id="UP000664521">
    <property type="component" value="Unassembled WGS sequence"/>
</dbReference>
<feature type="chain" id="PRO_5034120909" evidence="1">
    <location>
        <begin position="33"/>
        <end position="227"/>
    </location>
</feature>
<sequence>MLVALTLRALLGKCTLLRVVLMVLDFCTTAGSLPSPYPLSQESRAEVIASNNTFIDGTAAVSFGDPLDPLVVRIREYEDVLFEFLHFREPSVESRRMMPFYSYALQALHDAQGTLQPFDTVPGNMFGYTDRHDTPSLKLSLRGVNGNVWSLSYEDVEEVIHALRVYARQWAPHGSRPKSTGIRVFRNGLRFSTYGEFEVGSGTTDGQVNFTVQTKSGDVQRETKGFR</sequence>
<evidence type="ECO:0000313" key="2">
    <source>
        <dbReference type="EMBL" id="CAF9904001.1"/>
    </source>
</evidence>
<keyword evidence="3" id="KW-1185">Reference proteome</keyword>
<dbReference type="OrthoDB" id="10457572at2759"/>
<organism evidence="2 3">
    <name type="scientific">Heterodermia speciosa</name>
    <dbReference type="NCBI Taxonomy" id="116794"/>
    <lineage>
        <taxon>Eukaryota</taxon>
        <taxon>Fungi</taxon>
        <taxon>Dikarya</taxon>
        <taxon>Ascomycota</taxon>
        <taxon>Pezizomycotina</taxon>
        <taxon>Lecanoromycetes</taxon>
        <taxon>OSLEUM clade</taxon>
        <taxon>Lecanoromycetidae</taxon>
        <taxon>Caliciales</taxon>
        <taxon>Physciaceae</taxon>
        <taxon>Heterodermia</taxon>
    </lineage>
</organism>
<evidence type="ECO:0000256" key="1">
    <source>
        <dbReference type="SAM" id="SignalP"/>
    </source>
</evidence>
<accession>A0A8H3EBI2</accession>
<feature type="signal peptide" evidence="1">
    <location>
        <begin position="1"/>
        <end position="32"/>
    </location>
</feature>
<dbReference type="EMBL" id="CAJPDS010000002">
    <property type="protein sequence ID" value="CAF9904001.1"/>
    <property type="molecule type" value="Genomic_DNA"/>
</dbReference>
<protein>
    <submittedName>
        <fullName evidence="2">Uncharacterized protein</fullName>
    </submittedName>
</protein>
<name>A0A8H3EBI2_9LECA</name>